<dbReference type="InterPro" id="IPR003609">
    <property type="entry name" value="Pan_app"/>
</dbReference>
<dbReference type="Pfam" id="PF00024">
    <property type="entry name" value="PAN_1"/>
    <property type="match status" value="1"/>
</dbReference>
<dbReference type="GO" id="GO:0042806">
    <property type="term" value="F:fucose binding"/>
    <property type="evidence" value="ECO:0007669"/>
    <property type="project" value="UniProtKB-ARBA"/>
</dbReference>
<dbReference type="InterPro" id="IPR008979">
    <property type="entry name" value="Galactose-bd-like_sf"/>
</dbReference>
<feature type="domain" description="Apple" evidence="10">
    <location>
        <begin position="21"/>
        <end position="102"/>
    </location>
</feature>
<evidence type="ECO:0000256" key="9">
    <source>
        <dbReference type="SAM" id="SignalP"/>
    </source>
</evidence>
<evidence type="ECO:0000256" key="6">
    <source>
        <dbReference type="ARBA" id="ARBA00022837"/>
    </source>
</evidence>
<dbReference type="AlphaFoldDB" id="A0A914AC18"/>
<dbReference type="PANTHER" id="PTHR45713:SF15">
    <property type="entry name" value="F5_8 TYPE C DOMAIN-CONTAINING PROTEIN"/>
    <property type="match status" value="1"/>
</dbReference>
<dbReference type="EnsemblMetazoa" id="XM_038205088.1">
    <property type="protein sequence ID" value="XP_038061016.1"/>
    <property type="gene ID" value="LOC119731817"/>
</dbReference>
<dbReference type="InterPro" id="IPR051941">
    <property type="entry name" value="BG_Antigen-Binding_Lectin"/>
</dbReference>
<comment type="subunit">
    <text evidence="3">Homotrimer.</text>
</comment>
<dbReference type="GO" id="GO:0001868">
    <property type="term" value="P:regulation of complement activation, lectin pathway"/>
    <property type="evidence" value="ECO:0007669"/>
    <property type="project" value="UniProtKB-ARBA"/>
</dbReference>
<name>A0A914AC18_PATMI</name>
<dbReference type="OrthoDB" id="547680at2759"/>
<dbReference type="PANTHER" id="PTHR45713">
    <property type="entry name" value="FTP DOMAIN-CONTAINING PROTEIN"/>
    <property type="match status" value="1"/>
</dbReference>
<feature type="chain" id="PRO_5037688748" description="Apple domain-containing protein" evidence="9">
    <location>
        <begin position="20"/>
        <end position="268"/>
    </location>
</feature>
<evidence type="ECO:0000256" key="7">
    <source>
        <dbReference type="ARBA" id="ARBA00023157"/>
    </source>
</evidence>
<evidence type="ECO:0000256" key="8">
    <source>
        <dbReference type="SAM" id="MobiDB-lite"/>
    </source>
</evidence>
<accession>A0A914AC18</accession>
<keyword evidence="7" id="KW-1015">Disulfide bond</keyword>
<evidence type="ECO:0000313" key="11">
    <source>
        <dbReference type="EnsemblMetazoa" id="XP_038061016.1"/>
    </source>
</evidence>
<keyword evidence="5" id="KW-0430">Lectin</keyword>
<evidence type="ECO:0000256" key="4">
    <source>
        <dbReference type="ARBA" id="ARBA00022723"/>
    </source>
</evidence>
<reference evidence="11" key="1">
    <citation type="submission" date="2022-11" db="UniProtKB">
        <authorList>
            <consortium name="EnsemblMetazoa"/>
        </authorList>
    </citation>
    <scope>IDENTIFICATION</scope>
</reference>
<dbReference type="OMA" id="PCEIILQ"/>
<proteinExistence type="inferred from homology"/>
<sequence length="268" mass="29008">MNVFIEGLLLILLVKSCHGQCRHWSTPEFHFASNRNLQGHVFQMKAVSSAVICGRDCSMDPRCASFNYDAGSHLCELNNQTRLQSPCTFVEKQGSFYFDDNKKTSAGADGSREFSIVGKPAQQSSDHKTRVAGNAVDGSSSSARHHCSHTSKDPAPWWRVDLGEDHCISKVRILNRGDCCSHRLTGAVVRAGGDNTTVTDNPSCGSPVTAAQAQPLGCTIEFDCSPELKARYVSVDIQYIPGTGILQLCEVTVEEIPLDHCSGESSGA</sequence>
<dbReference type="GO" id="GO:0010185">
    <property type="term" value="P:regulation of cellular defense response"/>
    <property type="evidence" value="ECO:0007669"/>
    <property type="project" value="UniProtKB-ARBA"/>
</dbReference>
<dbReference type="SMART" id="SM00473">
    <property type="entry name" value="PAN_AP"/>
    <property type="match status" value="1"/>
</dbReference>
<dbReference type="SUPFAM" id="SSF49785">
    <property type="entry name" value="Galactose-binding domain-like"/>
    <property type="match status" value="1"/>
</dbReference>
<dbReference type="Pfam" id="PF22633">
    <property type="entry name" value="F5_F8_type_C_2"/>
    <property type="match status" value="1"/>
</dbReference>
<dbReference type="RefSeq" id="XP_038061016.1">
    <property type="nucleotide sequence ID" value="XM_038205088.1"/>
</dbReference>
<comment type="function">
    <text evidence="1">Acts as a defensive agent. Recognizes blood group fucosylated oligosaccharides including A, B, H and Lewis B-type antigens. Does not recognize Lewis A antigen and has low affinity for monovalent haptens.</text>
</comment>
<evidence type="ECO:0000256" key="1">
    <source>
        <dbReference type="ARBA" id="ARBA00002219"/>
    </source>
</evidence>
<dbReference type="Proteomes" id="UP000887568">
    <property type="component" value="Unplaced"/>
</dbReference>
<dbReference type="Gene3D" id="3.50.4.10">
    <property type="entry name" value="Hepatocyte Growth Factor"/>
    <property type="match status" value="1"/>
</dbReference>
<organism evidence="11 12">
    <name type="scientific">Patiria miniata</name>
    <name type="common">Bat star</name>
    <name type="synonym">Asterina miniata</name>
    <dbReference type="NCBI Taxonomy" id="46514"/>
    <lineage>
        <taxon>Eukaryota</taxon>
        <taxon>Metazoa</taxon>
        <taxon>Echinodermata</taxon>
        <taxon>Eleutherozoa</taxon>
        <taxon>Asterozoa</taxon>
        <taxon>Asteroidea</taxon>
        <taxon>Valvatacea</taxon>
        <taxon>Valvatida</taxon>
        <taxon>Asterinidae</taxon>
        <taxon>Patiria</taxon>
    </lineage>
</organism>
<evidence type="ECO:0000313" key="12">
    <source>
        <dbReference type="Proteomes" id="UP000887568"/>
    </source>
</evidence>
<feature type="region of interest" description="Disordered" evidence="8">
    <location>
        <begin position="118"/>
        <end position="152"/>
    </location>
</feature>
<evidence type="ECO:0000256" key="2">
    <source>
        <dbReference type="ARBA" id="ARBA00010147"/>
    </source>
</evidence>
<dbReference type="Gene3D" id="2.60.120.260">
    <property type="entry name" value="Galactose-binding domain-like"/>
    <property type="match status" value="1"/>
</dbReference>
<keyword evidence="6" id="KW-0106">Calcium</keyword>
<feature type="signal peptide" evidence="9">
    <location>
        <begin position="1"/>
        <end position="19"/>
    </location>
</feature>
<evidence type="ECO:0000256" key="5">
    <source>
        <dbReference type="ARBA" id="ARBA00022734"/>
    </source>
</evidence>
<dbReference type="SMART" id="SM00607">
    <property type="entry name" value="FTP"/>
    <property type="match status" value="1"/>
</dbReference>
<comment type="similarity">
    <text evidence="2">Belongs to the fucolectin family.</text>
</comment>
<keyword evidence="12" id="KW-1185">Reference proteome</keyword>
<evidence type="ECO:0000256" key="3">
    <source>
        <dbReference type="ARBA" id="ARBA00011233"/>
    </source>
</evidence>
<keyword evidence="4" id="KW-0479">Metal-binding</keyword>
<keyword evidence="9" id="KW-0732">Signal</keyword>
<dbReference type="PROSITE" id="PS50948">
    <property type="entry name" value="PAN"/>
    <property type="match status" value="1"/>
</dbReference>
<dbReference type="SUPFAM" id="SSF57414">
    <property type="entry name" value="Hairpin loop containing domain-like"/>
    <property type="match status" value="1"/>
</dbReference>
<dbReference type="InterPro" id="IPR006585">
    <property type="entry name" value="FTP1"/>
</dbReference>
<evidence type="ECO:0000259" key="10">
    <source>
        <dbReference type="PROSITE" id="PS50948"/>
    </source>
</evidence>
<dbReference type="GO" id="GO:0046872">
    <property type="term" value="F:metal ion binding"/>
    <property type="evidence" value="ECO:0007669"/>
    <property type="project" value="UniProtKB-KW"/>
</dbReference>
<dbReference type="GeneID" id="119731817"/>
<protein>
    <recommendedName>
        <fullName evidence="10">Apple domain-containing protein</fullName>
    </recommendedName>
</protein>